<comment type="similarity">
    <text evidence="2 5">Belongs to the glucose-6-phosphate 1-epimerase family.</text>
</comment>
<dbReference type="InterPro" id="IPR011013">
    <property type="entry name" value="Gal_mutarotase_sf_dom"/>
</dbReference>
<feature type="binding site" evidence="7">
    <location>
        <position position="84"/>
    </location>
    <ligand>
        <name>substrate</name>
    </ligand>
</feature>
<feature type="active site" evidence="6">
    <location>
        <position position="163"/>
    </location>
</feature>
<dbReference type="STRING" id="486041.B0CPU4"/>
<dbReference type="GO" id="GO:0047938">
    <property type="term" value="F:glucose-6-phosphate 1-epimerase activity"/>
    <property type="evidence" value="ECO:0007669"/>
    <property type="project" value="UniProtKB-UniRule"/>
</dbReference>
<dbReference type="CDD" id="cd09020">
    <property type="entry name" value="D-hex-6-P-epi_like"/>
    <property type="match status" value="1"/>
</dbReference>
<dbReference type="AlphaFoldDB" id="B0CPU4"/>
<dbReference type="PANTHER" id="PTHR11122">
    <property type="entry name" value="APOSPORY-ASSOCIATED PROTEIN C-RELATED"/>
    <property type="match status" value="1"/>
</dbReference>
<dbReference type="Pfam" id="PF01263">
    <property type="entry name" value="Aldose_epim"/>
    <property type="match status" value="1"/>
</dbReference>
<name>B0CPU4_LACBS</name>
<evidence type="ECO:0000256" key="6">
    <source>
        <dbReference type="PIRSR" id="PIRSR016020-1"/>
    </source>
</evidence>
<evidence type="ECO:0000313" key="9">
    <source>
        <dbReference type="Proteomes" id="UP000001194"/>
    </source>
</evidence>
<evidence type="ECO:0000256" key="2">
    <source>
        <dbReference type="ARBA" id="ARBA00005866"/>
    </source>
</evidence>
<reference evidence="8 9" key="1">
    <citation type="journal article" date="2008" name="Nature">
        <title>The genome of Laccaria bicolor provides insights into mycorrhizal symbiosis.</title>
        <authorList>
            <person name="Martin F."/>
            <person name="Aerts A."/>
            <person name="Ahren D."/>
            <person name="Brun A."/>
            <person name="Danchin E.G.J."/>
            <person name="Duchaussoy F."/>
            <person name="Gibon J."/>
            <person name="Kohler A."/>
            <person name="Lindquist E."/>
            <person name="Pereda V."/>
            <person name="Salamov A."/>
            <person name="Shapiro H.J."/>
            <person name="Wuyts J."/>
            <person name="Blaudez D."/>
            <person name="Buee M."/>
            <person name="Brokstein P."/>
            <person name="Canbaeck B."/>
            <person name="Cohen D."/>
            <person name="Courty P.E."/>
            <person name="Coutinho P.M."/>
            <person name="Delaruelle C."/>
            <person name="Detter J.C."/>
            <person name="Deveau A."/>
            <person name="DiFazio S."/>
            <person name="Duplessis S."/>
            <person name="Fraissinet-Tachet L."/>
            <person name="Lucic E."/>
            <person name="Frey-Klett P."/>
            <person name="Fourrey C."/>
            <person name="Feussner I."/>
            <person name="Gay G."/>
            <person name="Grimwood J."/>
            <person name="Hoegger P.J."/>
            <person name="Jain P."/>
            <person name="Kilaru S."/>
            <person name="Labbe J."/>
            <person name="Lin Y.C."/>
            <person name="Legue V."/>
            <person name="Le Tacon F."/>
            <person name="Marmeisse R."/>
            <person name="Melayah D."/>
            <person name="Montanini B."/>
            <person name="Muratet M."/>
            <person name="Nehls U."/>
            <person name="Niculita-Hirzel H."/>
            <person name="Oudot-Le Secq M.P."/>
            <person name="Peter M."/>
            <person name="Quesneville H."/>
            <person name="Rajashekar B."/>
            <person name="Reich M."/>
            <person name="Rouhier N."/>
            <person name="Schmutz J."/>
            <person name="Yin T."/>
            <person name="Chalot M."/>
            <person name="Henrissat B."/>
            <person name="Kuees U."/>
            <person name="Lucas S."/>
            <person name="Van de Peer Y."/>
            <person name="Podila G.K."/>
            <person name="Polle A."/>
            <person name="Pukkila P.J."/>
            <person name="Richardson P.M."/>
            <person name="Rouze P."/>
            <person name="Sanders I.R."/>
            <person name="Stajich J.E."/>
            <person name="Tunlid A."/>
            <person name="Tuskan G."/>
            <person name="Grigoriev I.V."/>
        </authorList>
    </citation>
    <scope>NUCLEOTIDE SEQUENCE [LARGE SCALE GENOMIC DNA]</scope>
    <source>
        <strain evidence="9">S238N-H82 / ATCC MYA-4686</strain>
    </source>
</reference>
<evidence type="ECO:0000256" key="7">
    <source>
        <dbReference type="PIRSR" id="PIRSR016020-2"/>
    </source>
</evidence>
<comment type="function">
    <text evidence="5">Catalyzes the interconversion between the alpha and beta anomers from at least three hexose 6-phosphate sugars (Glc6P, Gal6P, and Man6P).</text>
</comment>
<feature type="binding site" evidence="7">
    <location>
        <position position="89"/>
    </location>
    <ligand>
        <name>substrate</name>
    </ligand>
</feature>
<evidence type="ECO:0000313" key="8">
    <source>
        <dbReference type="EMBL" id="EDR15595.1"/>
    </source>
</evidence>
<proteinExistence type="inferred from homology"/>
<keyword evidence="9" id="KW-1185">Reference proteome</keyword>
<dbReference type="KEGG" id="lbc:LACBIDRAFT_300664"/>
<dbReference type="GO" id="GO:0030246">
    <property type="term" value="F:carbohydrate binding"/>
    <property type="evidence" value="ECO:0007669"/>
    <property type="project" value="UniProtKB-UniRule"/>
</dbReference>
<dbReference type="SUPFAM" id="SSF74650">
    <property type="entry name" value="Galactose mutarotase-like"/>
    <property type="match status" value="1"/>
</dbReference>
<gene>
    <name evidence="8" type="ORF">LACBIDRAFT_300664</name>
</gene>
<dbReference type="GeneID" id="6068770"/>
<dbReference type="InterPro" id="IPR008183">
    <property type="entry name" value="Aldose_1/G6P_1-epimerase"/>
</dbReference>
<sequence>MPVSNLHDRVVLQHPKGSTVEVLFYGATVISWRAADIGASEVKERLFVSSKAFLDGSKPVRGGIPVVFPCFGAPTHPEHSKLGQHGFARSEVWSLDSVAMDNDAGVSVRLTLEQNHKITPIFPKPFHLTYVVTLAEHQLSTDLHVKNASSTAGDSLEFQALLHNYIRAPADQVQVAPLQHLQYYDKTETSDQARALPKVEARAAVDVIRYTDSVYQDAPQNYKVAWPEGGLKIRSVNLKDVVVWNPQEEGRKIADMEEDGWKHYICVEPGFVRGFVKLEAGKTWIGQQVISVLGPVESAL</sequence>
<organism evidence="9">
    <name type="scientific">Laccaria bicolor (strain S238N-H82 / ATCC MYA-4686)</name>
    <name type="common">Bicoloured deceiver</name>
    <name type="synonym">Laccaria laccata var. bicolor</name>
    <dbReference type="NCBI Taxonomy" id="486041"/>
    <lineage>
        <taxon>Eukaryota</taxon>
        <taxon>Fungi</taxon>
        <taxon>Dikarya</taxon>
        <taxon>Basidiomycota</taxon>
        <taxon>Agaricomycotina</taxon>
        <taxon>Agaricomycetes</taxon>
        <taxon>Agaricomycetidae</taxon>
        <taxon>Agaricales</taxon>
        <taxon>Agaricineae</taxon>
        <taxon>Hydnangiaceae</taxon>
        <taxon>Laccaria</taxon>
    </lineage>
</organism>
<dbReference type="OrthoDB" id="1659429at2759"/>
<dbReference type="InterPro" id="IPR014718">
    <property type="entry name" value="GH-type_carb-bd"/>
</dbReference>
<feature type="binding site" evidence="7">
    <location>
        <position position="61"/>
    </location>
    <ligand>
        <name>substrate</name>
    </ligand>
</feature>
<dbReference type="GO" id="GO:0005975">
    <property type="term" value="P:carbohydrate metabolic process"/>
    <property type="evidence" value="ECO:0007669"/>
    <property type="project" value="InterPro"/>
</dbReference>
<dbReference type="InParanoid" id="B0CPU4"/>
<accession>B0CPU4</accession>
<protein>
    <recommendedName>
        <fullName evidence="3 5">Glucose-6-phosphate 1-epimerase</fullName>
        <ecNumber evidence="3 5">5.1.3.15</ecNumber>
    </recommendedName>
</protein>
<keyword evidence="4 5" id="KW-0413">Isomerase</keyword>
<dbReference type="Gene3D" id="2.70.98.10">
    <property type="match status" value="1"/>
</dbReference>
<evidence type="ECO:0000256" key="4">
    <source>
        <dbReference type="ARBA" id="ARBA00023235"/>
    </source>
</evidence>
<comment type="catalytic activity">
    <reaction evidence="1">
        <text>alpha-D-glucose 6-phosphate = beta-D-glucose 6-phosphate</text>
        <dbReference type="Rhea" id="RHEA:16249"/>
        <dbReference type="ChEBI" id="CHEBI:58225"/>
        <dbReference type="ChEBI" id="CHEBI:58247"/>
        <dbReference type="EC" id="5.1.3.15"/>
    </reaction>
</comment>
<dbReference type="HOGENOM" id="CLU_048345_1_0_1"/>
<dbReference type="PANTHER" id="PTHR11122:SF13">
    <property type="entry name" value="GLUCOSE-6-PHOSPHATE 1-EPIMERASE"/>
    <property type="match status" value="1"/>
</dbReference>
<dbReference type="PIRSF" id="PIRSF016020">
    <property type="entry name" value="PHexose_mutarotase"/>
    <property type="match status" value="1"/>
</dbReference>
<evidence type="ECO:0000256" key="5">
    <source>
        <dbReference type="PIRNR" id="PIRNR016020"/>
    </source>
</evidence>
<dbReference type="GO" id="GO:0005737">
    <property type="term" value="C:cytoplasm"/>
    <property type="evidence" value="ECO:0007669"/>
    <property type="project" value="TreeGrafter"/>
</dbReference>
<dbReference type="EMBL" id="DS547091">
    <property type="protein sequence ID" value="EDR15595.1"/>
    <property type="molecule type" value="Genomic_DNA"/>
</dbReference>
<dbReference type="InterPro" id="IPR025532">
    <property type="entry name" value="G6P_1-epimerase"/>
</dbReference>
<dbReference type="Proteomes" id="UP000001194">
    <property type="component" value="Unassembled WGS sequence"/>
</dbReference>
<dbReference type="EC" id="5.1.3.15" evidence="3 5"/>
<evidence type="ECO:0000256" key="1">
    <source>
        <dbReference type="ARBA" id="ARBA00001096"/>
    </source>
</evidence>
<dbReference type="RefSeq" id="XP_001873803.1">
    <property type="nucleotide sequence ID" value="XM_001873768.1"/>
</dbReference>
<feature type="active site" evidence="6">
    <location>
        <position position="268"/>
    </location>
</feature>
<evidence type="ECO:0000256" key="3">
    <source>
        <dbReference type="ARBA" id="ARBA00012083"/>
    </source>
</evidence>